<dbReference type="EMBL" id="BOOG01000021">
    <property type="protein sequence ID" value="GIH70346.1"/>
    <property type="molecule type" value="Genomic_DNA"/>
</dbReference>
<accession>A0A8J3R6R6</accession>
<evidence type="ECO:0000313" key="2">
    <source>
        <dbReference type="Proteomes" id="UP000610966"/>
    </source>
</evidence>
<gene>
    <name evidence="1" type="ORF">Mth01_25990</name>
</gene>
<evidence type="ECO:0000313" key="1">
    <source>
        <dbReference type="EMBL" id="GIH70346.1"/>
    </source>
</evidence>
<organism evidence="1 2">
    <name type="scientific">Sphaerimonospora thailandensis</name>
    <dbReference type="NCBI Taxonomy" id="795644"/>
    <lineage>
        <taxon>Bacteria</taxon>
        <taxon>Bacillati</taxon>
        <taxon>Actinomycetota</taxon>
        <taxon>Actinomycetes</taxon>
        <taxon>Streptosporangiales</taxon>
        <taxon>Streptosporangiaceae</taxon>
        <taxon>Sphaerimonospora</taxon>
    </lineage>
</organism>
<dbReference type="RefSeq" id="WP_204016065.1">
    <property type="nucleotide sequence ID" value="NZ_BOOG01000021.1"/>
</dbReference>
<reference evidence="1" key="1">
    <citation type="submission" date="2021-01" db="EMBL/GenBank/DDBJ databases">
        <title>Whole genome shotgun sequence of Sphaerimonospora thailandensis NBRC 107569.</title>
        <authorList>
            <person name="Komaki H."/>
            <person name="Tamura T."/>
        </authorList>
    </citation>
    <scope>NUCLEOTIDE SEQUENCE</scope>
    <source>
        <strain evidence="1">NBRC 107569</strain>
    </source>
</reference>
<sequence length="169" mass="18882">MTDINDVIANARPATKTVPLCLAGDLQAEWEDLDRQRRELLAKPREDSLASDGGELREVEELMDAIREQMAEKVVPFKIQGLPKRPWKALADQHPPREADRENGLDYHADTFPLAALVACCIDPKMTPEQAERLVDEALTQGQWDELWMAIISVNKLKVNVPKSVSGSA</sequence>
<proteinExistence type="predicted"/>
<comment type="caution">
    <text evidence="1">The sequence shown here is derived from an EMBL/GenBank/DDBJ whole genome shotgun (WGS) entry which is preliminary data.</text>
</comment>
<keyword evidence="2" id="KW-1185">Reference proteome</keyword>
<evidence type="ECO:0008006" key="3">
    <source>
        <dbReference type="Google" id="ProtNLM"/>
    </source>
</evidence>
<name>A0A8J3R6R6_9ACTN</name>
<protein>
    <recommendedName>
        <fullName evidence="3">Tail assembly chaperone</fullName>
    </recommendedName>
</protein>
<dbReference type="Proteomes" id="UP000610966">
    <property type="component" value="Unassembled WGS sequence"/>
</dbReference>
<dbReference type="AlphaFoldDB" id="A0A8J3R6R6"/>